<organism evidence="1 2">
    <name type="scientific">Arctium lappa</name>
    <name type="common">Greater burdock</name>
    <name type="synonym">Lappa major</name>
    <dbReference type="NCBI Taxonomy" id="4217"/>
    <lineage>
        <taxon>Eukaryota</taxon>
        <taxon>Viridiplantae</taxon>
        <taxon>Streptophyta</taxon>
        <taxon>Embryophyta</taxon>
        <taxon>Tracheophyta</taxon>
        <taxon>Spermatophyta</taxon>
        <taxon>Magnoliopsida</taxon>
        <taxon>eudicotyledons</taxon>
        <taxon>Gunneridae</taxon>
        <taxon>Pentapetalae</taxon>
        <taxon>asterids</taxon>
        <taxon>campanulids</taxon>
        <taxon>Asterales</taxon>
        <taxon>Asteraceae</taxon>
        <taxon>Carduoideae</taxon>
        <taxon>Cardueae</taxon>
        <taxon>Arctiinae</taxon>
        <taxon>Arctium</taxon>
    </lineage>
</organism>
<dbReference type="Proteomes" id="UP001055879">
    <property type="component" value="Linkage Group LG01"/>
</dbReference>
<comment type="caution">
    <text evidence="1">The sequence shown here is derived from an EMBL/GenBank/DDBJ whole genome shotgun (WGS) entry which is preliminary data.</text>
</comment>
<protein>
    <submittedName>
        <fullName evidence="1">Uncharacterized protein</fullName>
    </submittedName>
</protein>
<dbReference type="EMBL" id="CM042047">
    <property type="protein sequence ID" value="KAI3771779.1"/>
    <property type="molecule type" value="Genomic_DNA"/>
</dbReference>
<name>A0ACB9FKH5_ARCLA</name>
<accession>A0ACB9FKH5</accession>
<reference evidence="1 2" key="2">
    <citation type="journal article" date="2022" name="Mol. Ecol. Resour.">
        <title>The genomes of chicory, endive, great burdock and yacon provide insights into Asteraceae paleo-polyploidization history and plant inulin production.</title>
        <authorList>
            <person name="Fan W."/>
            <person name="Wang S."/>
            <person name="Wang H."/>
            <person name="Wang A."/>
            <person name="Jiang F."/>
            <person name="Liu H."/>
            <person name="Zhao H."/>
            <person name="Xu D."/>
            <person name="Zhang Y."/>
        </authorList>
    </citation>
    <scope>NUCLEOTIDE SEQUENCE [LARGE SCALE GENOMIC DNA]</scope>
    <source>
        <strain evidence="2">cv. Niubang</strain>
    </source>
</reference>
<gene>
    <name evidence="1" type="ORF">L6452_02947</name>
</gene>
<sequence>MGFNLHGISSFLFAADLWVMFKRYGLVVDLYLEMKRLCNGLRFRFVRFKNVENIITLERHLNSIYIRKAKLNVYRARDRVGVSSAKKLGLQSNSIHPNILPVKDGKNDGRKYIDVVKGNKDQGDGLEAIDEQGVKLLVPVIQPDPLPERIRNLSLAMPEAHPDMGSAIDIVVSSSDASGNDISLSQINLVGTSNKESGLKGKGVQSRRIKFWKGKMRMRIIKEKARGKHWSKHVHKEGVDNRKKSSKKGHLIPTHSGDLGNCNQFSDSLSTHNSEKAKEVGLSSGITQKTLGAIPSKRH</sequence>
<keyword evidence="2" id="KW-1185">Reference proteome</keyword>
<evidence type="ECO:0000313" key="2">
    <source>
        <dbReference type="Proteomes" id="UP001055879"/>
    </source>
</evidence>
<reference evidence="2" key="1">
    <citation type="journal article" date="2022" name="Mol. Ecol. Resour.">
        <title>The genomes of chicory, endive, great burdock and yacon provide insights into Asteraceae palaeo-polyploidization history and plant inulin production.</title>
        <authorList>
            <person name="Fan W."/>
            <person name="Wang S."/>
            <person name="Wang H."/>
            <person name="Wang A."/>
            <person name="Jiang F."/>
            <person name="Liu H."/>
            <person name="Zhao H."/>
            <person name="Xu D."/>
            <person name="Zhang Y."/>
        </authorList>
    </citation>
    <scope>NUCLEOTIDE SEQUENCE [LARGE SCALE GENOMIC DNA]</scope>
    <source>
        <strain evidence="2">cv. Niubang</strain>
    </source>
</reference>
<evidence type="ECO:0000313" key="1">
    <source>
        <dbReference type="EMBL" id="KAI3771779.1"/>
    </source>
</evidence>
<proteinExistence type="predicted"/>